<dbReference type="Pfam" id="PF00134">
    <property type="entry name" value="Cyclin_N"/>
    <property type="match status" value="1"/>
</dbReference>
<organism evidence="8 9">
    <name type="scientific">Oldenlandia corymbosa var. corymbosa</name>
    <dbReference type="NCBI Taxonomy" id="529605"/>
    <lineage>
        <taxon>Eukaryota</taxon>
        <taxon>Viridiplantae</taxon>
        <taxon>Streptophyta</taxon>
        <taxon>Embryophyta</taxon>
        <taxon>Tracheophyta</taxon>
        <taxon>Spermatophyta</taxon>
        <taxon>Magnoliopsida</taxon>
        <taxon>eudicotyledons</taxon>
        <taxon>Gunneridae</taxon>
        <taxon>Pentapetalae</taxon>
        <taxon>asterids</taxon>
        <taxon>lamiids</taxon>
        <taxon>Gentianales</taxon>
        <taxon>Rubiaceae</taxon>
        <taxon>Rubioideae</taxon>
        <taxon>Spermacoceae</taxon>
        <taxon>Hedyotis-Oldenlandia complex</taxon>
        <taxon>Oldenlandia</taxon>
    </lineage>
</organism>
<evidence type="ECO:0000259" key="7">
    <source>
        <dbReference type="SMART" id="SM01332"/>
    </source>
</evidence>
<dbReference type="CDD" id="cd20543">
    <property type="entry name" value="CYCLIN_AtCycD-like_rpt1"/>
    <property type="match status" value="1"/>
</dbReference>
<dbReference type="EMBL" id="OX459123">
    <property type="protein sequence ID" value="CAI9110230.1"/>
    <property type="molecule type" value="Genomic_DNA"/>
</dbReference>
<sequence length="378" mass="42833">MVTLSSHCQEQDIQLQNLVFLDGLFCEEEHFDDDDNNGVLGFGGGGLSFVDGVENESNYHKKTRTLLENDLLWEDEELVSLLCKEKEACFGDWEVDSDGFLLGARKEAVGWMLKVVSHYGFTPATAVLAVSYYNRFVLSSRFQRDKPWMNQLTAVACLSIAAKMEEIQVPLLLDLQVEDSKFVFEAKTIQRMELLVLSTLQWKMQLVTPLSFLDHIIRRFGMMTDLNWDFLKRCEGLILSVIPDARFVHYLPSVVATAVVLHAIRDFEPCRLMECEEQLTKALKVDQGKVSDCYKLIEEMVEVQGGKHYQALKRKLHQSIPGSPNGVIDAYFSSDSSNDSWDVAYLASPSKKLFKRSRASGQADDVVSSLNSNARECW</sequence>
<keyword evidence="9" id="KW-1185">Reference proteome</keyword>
<keyword evidence="2" id="KW-0132">Cell division</keyword>
<dbReference type="FunFam" id="1.10.472.10:FF:000060">
    <property type="entry name" value="D6-type cyclin"/>
    <property type="match status" value="1"/>
</dbReference>
<keyword evidence="4" id="KW-0131">Cell cycle</keyword>
<dbReference type="InterPro" id="IPR039361">
    <property type="entry name" value="Cyclin"/>
</dbReference>
<dbReference type="InterPro" id="IPR013763">
    <property type="entry name" value="Cyclin-like_dom"/>
</dbReference>
<gene>
    <name evidence="8" type="ORF">OLC1_LOCUS17933</name>
</gene>
<dbReference type="Pfam" id="PF02984">
    <property type="entry name" value="Cyclin_C"/>
    <property type="match status" value="1"/>
</dbReference>
<dbReference type="InterPro" id="IPR036915">
    <property type="entry name" value="Cyclin-like_sf"/>
</dbReference>
<dbReference type="SMART" id="SM00385">
    <property type="entry name" value="CYCLIN"/>
    <property type="match status" value="1"/>
</dbReference>
<dbReference type="InterPro" id="IPR004367">
    <property type="entry name" value="Cyclin_C-dom"/>
</dbReference>
<comment type="similarity">
    <text evidence="1">Belongs to the cyclin family. Cyclin D subfamily.</text>
</comment>
<dbReference type="Proteomes" id="UP001161247">
    <property type="component" value="Chromosome 6"/>
</dbReference>
<dbReference type="AlphaFoldDB" id="A0AAV1DTJ1"/>
<evidence type="ECO:0000259" key="6">
    <source>
        <dbReference type="SMART" id="SM00385"/>
    </source>
</evidence>
<evidence type="ECO:0000313" key="9">
    <source>
        <dbReference type="Proteomes" id="UP001161247"/>
    </source>
</evidence>
<dbReference type="Gene3D" id="1.10.472.10">
    <property type="entry name" value="Cyclin-like"/>
    <property type="match status" value="2"/>
</dbReference>
<evidence type="ECO:0000256" key="4">
    <source>
        <dbReference type="ARBA" id="ARBA00023306"/>
    </source>
</evidence>
<feature type="domain" description="Cyclin C-terminal" evidence="7">
    <location>
        <begin position="207"/>
        <end position="339"/>
    </location>
</feature>
<dbReference type="SUPFAM" id="SSF47954">
    <property type="entry name" value="Cyclin-like"/>
    <property type="match status" value="2"/>
</dbReference>
<dbReference type="GO" id="GO:0051301">
    <property type="term" value="P:cell division"/>
    <property type="evidence" value="ECO:0007669"/>
    <property type="project" value="UniProtKB-KW"/>
</dbReference>
<proteinExistence type="inferred from homology"/>
<name>A0AAV1DTJ1_OLDCO</name>
<evidence type="ECO:0000256" key="5">
    <source>
        <dbReference type="RuleBase" id="RU000383"/>
    </source>
</evidence>
<evidence type="ECO:0000256" key="1">
    <source>
        <dbReference type="ARBA" id="ARBA00009065"/>
    </source>
</evidence>
<dbReference type="SMART" id="SM01332">
    <property type="entry name" value="Cyclin_C"/>
    <property type="match status" value="1"/>
</dbReference>
<keyword evidence="3 5" id="KW-0195">Cyclin</keyword>
<evidence type="ECO:0000256" key="2">
    <source>
        <dbReference type="ARBA" id="ARBA00022618"/>
    </source>
</evidence>
<evidence type="ECO:0000256" key="3">
    <source>
        <dbReference type="ARBA" id="ARBA00023127"/>
    </source>
</evidence>
<protein>
    <submittedName>
        <fullName evidence="8">OLC1v1010223C1</fullName>
    </submittedName>
</protein>
<dbReference type="CDD" id="cd20544">
    <property type="entry name" value="CYCLIN_AtCycD-like_rpt2"/>
    <property type="match status" value="1"/>
</dbReference>
<accession>A0AAV1DTJ1</accession>
<evidence type="ECO:0000313" key="8">
    <source>
        <dbReference type="EMBL" id="CAI9110230.1"/>
    </source>
</evidence>
<dbReference type="InterPro" id="IPR006671">
    <property type="entry name" value="Cyclin_N"/>
</dbReference>
<dbReference type="PANTHER" id="PTHR10177">
    <property type="entry name" value="CYCLINS"/>
    <property type="match status" value="1"/>
</dbReference>
<feature type="domain" description="Cyclin-like" evidence="6">
    <location>
        <begin position="110"/>
        <end position="198"/>
    </location>
</feature>
<reference evidence="8" key="1">
    <citation type="submission" date="2023-03" db="EMBL/GenBank/DDBJ databases">
        <authorList>
            <person name="Julca I."/>
        </authorList>
    </citation>
    <scope>NUCLEOTIDE SEQUENCE</scope>
</reference>